<sequence>MAIISTDPVLVHNPYSWALYCSFCGGPMFEVGGSYEPDKPTWLRDLVAMKENTARYATFQGNLGTPVPFDLFTDLRCFLWQRKRRRIPSNVVRKWPRGRCMDLLHKREIHIGTMPFGLSQYVLPLLGLDRRSRDDI</sequence>
<protein>
    <submittedName>
        <fullName evidence="1">Uncharacterized protein</fullName>
    </submittedName>
</protein>
<dbReference type="EMBL" id="CAJPDQ010000012">
    <property type="protein sequence ID" value="CAF9917727.1"/>
    <property type="molecule type" value="Genomic_DNA"/>
</dbReference>
<evidence type="ECO:0000313" key="1">
    <source>
        <dbReference type="EMBL" id="CAF9917727.1"/>
    </source>
</evidence>
<keyword evidence="2" id="KW-1185">Reference proteome</keyword>
<proteinExistence type="predicted"/>
<name>A0A8H3F3E7_9LECA</name>
<dbReference type="Proteomes" id="UP000664169">
    <property type="component" value="Unassembled WGS sequence"/>
</dbReference>
<comment type="caution">
    <text evidence="1">The sequence shown here is derived from an EMBL/GenBank/DDBJ whole genome shotgun (WGS) entry which is preliminary data.</text>
</comment>
<gene>
    <name evidence="1" type="ORF">GOMPHAMPRED_001361</name>
</gene>
<dbReference type="AlphaFoldDB" id="A0A8H3F3E7"/>
<accession>A0A8H3F3E7</accession>
<organism evidence="1 2">
    <name type="scientific">Gomphillus americanus</name>
    <dbReference type="NCBI Taxonomy" id="1940652"/>
    <lineage>
        <taxon>Eukaryota</taxon>
        <taxon>Fungi</taxon>
        <taxon>Dikarya</taxon>
        <taxon>Ascomycota</taxon>
        <taxon>Pezizomycotina</taxon>
        <taxon>Lecanoromycetes</taxon>
        <taxon>OSLEUM clade</taxon>
        <taxon>Ostropomycetidae</taxon>
        <taxon>Ostropales</taxon>
        <taxon>Graphidaceae</taxon>
        <taxon>Gomphilloideae</taxon>
        <taxon>Gomphillus</taxon>
    </lineage>
</organism>
<evidence type="ECO:0000313" key="2">
    <source>
        <dbReference type="Proteomes" id="UP000664169"/>
    </source>
</evidence>
<reference evidence="1" key="1">
    <citation type="submission" date="2021-03" db="EMBL/GenBank/DDBJ databases">
        <authorList>
            <person name="Tagirdzhanova G."/>
        </authorList>
    </citation>
    <scope>NUCLEOTIDE SEQUENCE</scope>
</reference>